<reference evidence="9" key="2">
    <citation type="submission" date="2020-03" db="EMBL/GenBank/DDBJ databases">
        <title>Complete Genome Sequences of Extremely Thermoacidophilic, Metal-Mobilizing Type-Strain Members of the Archaeal Family Sulfolobaceae: Acidianus brierleyi DSM-1651T, Acidianus sulfidivorans DSM-18786T, Metallosphaera hakonensis DSM-7519T, and Metallosphaera prunae DSM-10039T.</title>
        <authorList>
            <person name="Counts J.A."/>
            <person name="Kelly R.M."/>
        </authorList>
    </citation>
    <scope>NUCLEOTIDE SEQUENCE [LARGE SCALE GENOMIC DNA]</scope>
    <source>
        <strain evidence="9">HO1-1</strain>
    </source>
</reference>
<evidence type="ECO:0000256" key="6">
    <source>
        <dbReference type="RuleBase" id="RU004182"/>
    </source>
</evidence>
<dbReference type="PROSITE" id="PS00691">
    <property type="entry name" value="DNA_PHOTOLYASES_1_2"/>
    <property type="match status" value="1"/>
</dbReference>
<sequence length="448" mass="53095">MQCTFIFRRDLRLHDNTCLLRALQKCDEVVPLFILDPRQVGDNPYKSPFALGFMYASLMELDQELGERGSRLYVVKGVAEDVVAHLRSERLYFNEDYTPFSQMRDSKIRERFRGEVISCEDLLITKKEFFVRKGRPYSVFTHFYNEARKLTVDKPRKNTFNNFANVNLPGVELLESLRDQIRESVIPGGRSAGLRALEKARMINYEKRNFPGTEGTTRLSPYLKFGVLSPREVYYQVNEEIQRQLYWRDFYTLLAYYNPHVFGHSYRREYDCIKWDNNEVHFELWKQGKTGYPIVDAGMRELNTTGFMHNRARMITASFLVKVLHVDWREGERYFATKLVDYDPSVNNGNWQWVASTGADYMFRVFNPWIQQRKFDPEAVYVKKWVPELRELSPEAIHEIYKHKVPGYPSPIIDYAEEVKKARRYYEESRALCEGERKNFKLSDFKTT</sequence>
<reference evidence="9" key="3">
    <citation type="submission" date="2020-03" db="EMBL/GenBank/DDBJ databases">
        <title>Sequencing and Assembly of Multiple Reported Metal-Biooxidizing Members of the Extremely Thermoacidophilic Archaeal Family Sulfolobaceae.</title>
        <authorList>
            <person name="Counts J.A."/>
            <person name="Kelly R.M."/>
        </authorList>
    </citation>
    <scope>NUCLEOTIDE SEQUENCE [LARGE SCALE GENOMIC DNA]</scope>
    <source>
        <strain evidence="9">HO1-1</strain>
    </source>
</reference>
<dbReference type="InterPro" id="IPR036134">
    <property type="entry name" value="Crypto/Photolyase_FAD-like_sf"/>
</dbReference>
<name>A0A2U9ISH3_9CREN</name>
<dbReference type="SUPFAM" id="SSF48173">
    <property type="entry name" value="Cryptochrome/photolyase FAD-binding domain"/>
    <property type="match status" value="1"/>
</dbReference>
<dbReference type="AlphaFoldDB" id="A0A2U9ISH3"/>
<dbReference type="InterPro" id="IPR014729">
    <property type="entry name" value="Rossmann-like_a/b/a_fold"/>
</dbReference>
<evidence type="ECO:0000259" key="7">
    <source>
        <dbReference type="PROSITE" id="PS51645"/>
    </source>
</evidence>
<evidence type="ECO:0000256" key="2">
    <source>
        <dbReference type="ARBA" id="ARBA00022827"/>
    </source>
</evidence>
<feature type="site" description="Electron transfer via tryptophanyl radical" evidence="5">
    <location>
        <position position="351"/>
    </location>
</feature>
<dbReference type="InterPro" id="IPR036155">
    <property type="entry name" value="Crypto/Photolyase_N_sf"/>
</dbReference>
<keyword evidence="3 6" id="KW-0157">Chromophore</keyword>
<reference evidence="8 9" key="1">
    <citation type="submission" date="2018-05" db="EMBL/GenBank/DDBJ databases">
        <title>Complete Genome Sequences of Extremely Thermoacidophilic, Metal-Mobilizing Type-Strain Members of the Archaeal Family Sulfolobaceae: Acidianus brierleyi DSM-1651T, Acidianus sulfidivorans DSM-18786T, Metallosphaera hakonensis DSM-7519T, and Metallosphaera prunae DSM-10039T.</title>
        <authorList>
            <person name="Counts J.A."/>
            <person name="Kelly R.M."/>
        </authorList>
    </citation>
    <scope>NUCLEOTIDE SEQUENCE [LARGE SCALE GENOMIC DNA]</scope>
    <source>
        <strain evidence="8 9">HO1-1</strain>
    </source>
</reference>
<feature type="binding site" evidence="4">
    <location>
        <begin position="341"/>
        <end position="343"/>
    </location>
    <ligand>
        <name>FAD</name>
        <dbReference type="ChEBI" id="CHEBI:57692"/>
    </ligand>
</feature>
<feature type="binding site" evidence="4">
    <location>
        <begin position="216"/>
        <end position="220"/>
    </location>
    <ligand>
        <name>FAD</name>
        <dbReference type="ChEBI" id="CHEBI:57692"/>
    </ligand>
</feature>
<evidence type="ECO:0000256" key="1">
    <source>
        <dbReference type="ARBA" id="ARBA00022630"/>
    </source>
</evidence>
<dbReference type="Gene3D" id="3.40.50.620">
    <property type="entry name" value="HUPs"/>
    <property type="match status" value="1"/>
</dbReference>
<dbReference type="InterPro" id="IPR005101">
    <property type="entry name" value="Cryptochr/Photolyase_FAD-bd"/>
</dbReference>
<feature type="binding site" evidence="4">
    <location>
        <position position="205"/>
    </location>
    <ligand>
        <name>FAD</name>
        <dbReference type="ChEBI" id="CHEBI:57692"/>
    </ligand>
</feature>
<dbReference type="Pfam" id="PF03441">
    <property type="entry name" value="FAD_binding_7"/>
    <property type="match status" value="1"/>
</dbReference>
<feature type="binding site" evidence="4">
    <location>
        <begin position="244"/>
        <end position="251"/>
    </location>
    <ligand>
        <name>FAD</name>
        <dbReference type="ChEBI" id="CHEBI:57692"/>
    </ligand>
</feature>
<dbReference type="PANTHER" id="PTHR11455:SF9">
    <property type="entry name" value="CRYPTOCHROME CIRCADIAN CLOCK 5 ISOFORM X1"/>
    <property type="match status" value="1"/>
</dbReference>
<keyword evidence="2 4" id="KW-0274">FAD</keyword>
<dbReference type="GeneID" id="36834476"/>
<feature type="site" description="Electron transfer via tryptophanyl radical" evidence="5">
    <location>
        <position position="328"/>
    </location>
</feature>
<evidence type="ECO:0000313" key="9">
    <source>
        <dbReference type="Proteomes" id="UP000247586"/>
    </source>
</evidence>
<dbReference type="PROSITE" id="PS00394">
    <property type="entry name" value="DNA_PHOTOLYASES_1_1"/>
    <property type="match status" value="1"/>
</dbReference>
<dbReference type="Proteomes" id="UP000247586">
    <property type="component" value="Chromosome"/>
</dbReference>
<organism evidence="8 9">
    <name type="scientific">Metallosphaera hakonensis JCM 8857 = DSM 7519</name>
    <dbReference type="NCBI Taxonomy" id="1293036"/>
    <lineage>
        <taxon>Archaea</taxon>
        <taxon>Thermoproteota</taxon>
        <taxon>Thermoprotei</taxon>
        <taxon>Sulfolobales</taxon>
        <taxon>Sulfolobaceae</taxon>
        <taxon>Metallosphaera</taxon>
    </lineage>
</organism>
<evidence type="ECO:0000256" key="3">
    <source>
        <dbReference type="ARBA" id="ARBA00022991"/>
    </source>
</evidence>
<dbReference type="Pfam" id="PF00875">
    <property type="entry name" value="DNA_photolyase"/>
    <property type="match status" value="1"/>
</dbReference>
<accession>A0A2U9ISH3</accession>
<evidence type="ECO:0000313" key="8">
    <source>
        <dbReference type="EMBL" id="AWR98989.1"/>
    </source>
</evidence>
<comment type="similarity">
    <text evidence="6">Belongs to the DNA photolyase family.</text>
</comment>
<dbReference type="PROSITE" id="PS51645">
    <property type="entry name" value="PHR_CRY_ALPHA_BETA"/>
    <property type="match status" value="1"/>
</dbReference>
<proteinExistence type="inferred from homology"/>
<dbReference type="InterPro" id="IPR002081">
    <property type="entry name" value="Cryptochrome/DNA_photolyase_1"/>
</dbReference>
<protein>
    <submittedName>
        <fullName evidence="8">Deoxyribodipyrimidine photo-lyase</fullName>
    </submittedName>
</protein>
<dbReference type="Gene3D" id="1.10.579.10">
    <property type="entry name" value="DNA Cyclobutane Dipyrimidine Photolyase, subunit A, domain 3"/>
    <property type="match status" value="1"/>
</dbReference>
<feature type="domain" description="Photolyase/cryptochrome alpha/beta" evidence="7">
    <location>
        <begin position="1"/>
        <end position="124"/>
    </location>
</feature>
<dbReference type="GO" id="GO:0003677">
    <property type="term" value="F:DNA binding"/>
    <property type="evidence" value="ECO:0007669"/>
    <property type="project" value="TreeGrafter"/>
</dbReference>
<dbReference type="RefSeq" id="WP_110368947.1">
    <property type="nucleotide sequence ID" value="NZ_CP029287.2"/>
</dbReference>
<gene>
    <name evidence="8" type="ORF">DFR87_04000</name>
</gene>
<dbReference type="OrthoDB" id="11721at2157"/>
<dbReference type="STRING" id="1293036.GCA_001315825_02681"/>
<evidence type="ECO:0000256" key="4">
    <source>
        <dbReference type="PIRSR" id="PIRSR602081-1"/>
    </source>
</evidence>
<dbReference type="EMBL" id="CP029287">
    <property type="protein sequence ID" value="AWR98989.1"/>
    <property type="molecule type" value="Genomic_DNA"/>
</dbReference>
<evidence type="ECO:0000256" key="5">
    <source>
        <dbReference type="PIRSR" id="PIRSR602081-2"/>
    </source>
</evidence>
<dbReference type="KEGG" id="mhk:DFR87_04000"/>
<dbReference type="GO" id="GO:0006950">
    <property type="term" value="P:response to stress"/>
    <property type="evidence" value="ECO:0007669"/>
    <property type="project" value="UniProtKB-ARBA"/>
</dbReference>
<keyword evidence="8" id="KW-0456">Lyase</keyword>
<dbReference type="GO" id="GO:0071949">
    <property type="term" value="F:FAD binding"/>
    <property type="evidence" value="ECO:0007669"/>
    <property type="project" value="TreeGrafter"/>
</dbReference>
<comment type="cofactor">
    <cofactor evidence="4">
        <name>FAD</name>
        <dbReference type="ChEBI" id="CHEBI:57692"/>
    </cofactor>
    <text evidence="4">Binds 1 FAD per subunit.</text>
</comment>
<keyword evidence="1 4" id="KW-0285">Flavoprotein</keyword>
<dbReference type="SUPFAM" id="SSF52425">
    <property type="entry name" value="Cryptochrome/photolyase, N-terminal domain"/>
    <property type="match status" value="1"/>
</dbReference>
<dbReference type="InterPro" id="IPR018394">
    <property type="entry name" value="DNA_photolyase_1_CS_C"/>
</dbReference>
<dbReference type="PANTHER" id="PTHR11455">
    <property type="entry name" value="CRYPTOCHROME"/>
    <property type="match status" value="1"/>
</dbReference>
<dbReference type="InterPro" id="IPR006050">
    <property type="entry name" value="DNA_photolyase_N"/>
</dbReference>
<feature type="site" description="Electron transfer via tryptophanyl radical" evidence="5">
    <location>
        <position position="275"/>
    </location>
</feature>
<dbReference type="GO" id="GO:0003904">
    <property type="term" value="F:deoxyribodipyrimidine photo-lyase activity"/>
    <property type="evidence" value="ECO:0007669"/>
    <property type="project" value="TreeGrafter"/>
</dbReference>
<keyword evidence="9" id="KW-1185">Reference proteome</keyword>
<dbReference type="GO" id="GO:0006139">
    <property type="term" value="P:nucleobase-containing compound metabolic process"/>
    <property type="evidence" value="ECO:0007669"/>
    <property type="project" value="UniProtKB-ARBA"/>
</dbReference>
<dbReference type="Gene3D" id="1.25.40.80">
    <property type="match status" value="1"/>
</dbReference>
<dbReference type="PRINTS" id="PR00147">
    <property type="entry name" value="DNAPHOTLYASE"/>
</dbReference>